<comment type="pathway">
    <text evidence="2">Organic acid metabolism; glycolate biosynthesis; glycolate from 2-phosphoglycolate: step 1/1.</text>
</comment>
<dbReference type="Gene3D" id="1.10.150.240">
    <property type="entry name" value="Putative phosphatase, domain 2"/>
    <property type="match status" value="1"/>
</dbReference>
<dbReference type="RefSeq" id="WP_089659409.1">
    <property type="nucleotide sequence ID" value="NZ_FNGH01000012.1"/>
</dbReference>
<dbReference type="Proteomes" id="UP000199107">
    <property type="component" value="Unassembled WGS sequence"/>
</dbReference>
<protein>
    <recommendedName>
        <fullName evidence="4">phosphoglycolate phosphatase</fullName>
        <ecNumber evidence="4">3.1.3.18</ecNumber>
    </recommendedName>
</protein>
<evidence type="ECO:0000256" key="4">
    <source>
        <dbReference type="ARBA" id="ARBA00013078"/>
    </source>
</evidence>
<dbReference type="STRING" id="48727.SAMN05192555_11290"/>
<accession>A0A1G9SNT1</accession>
<evidence type="ECO:0000256" key="2">
    <source>
        <dbReference type="ARBA" id="ARBA00004818"/>
    </source>
</evidence>
<keyword evidence="6" id="KW-1185">Reference proteome</keyword>
<dbReference type="SFLD" id="SFLDG01129">
    <property type="entry name" value="C1.5:_HAD__Beta-PGM__Phosphata"/>
    <property type="match status" value="1"/>
</dbReference>
<sequence>MVALLNHPRAALVFDFDGVILDSASLKREAFAALYDDYPDVQREAIRAYLGRRGGQPREVKFRHIESHILGRDVRAADIDALCARFKAVVAERIRVAPAIPGAIEFLSRWHGRLPLYLLSATPGHELREIVEQRDLARYFEAVIGAPPDKVTGMRNLLERYRHPAAHTVMIGDSYNDYRTARGNGTRFVGVCADPSASPFPDDVATIRNLRRLEAALARLSP</sequence>
<dbReference type="SUPFAM" id="SSF56784">
    <property type="entry name" value="HAD-like"/>
    <property type="match status" value="1"/>
</dbReference>
<dbReference type="OrthoDB" id="9782449at2"/>
<dbReference type="CDD" id="cd01427">
    <property type="entry name" value="HAD_like"/>
    <property type="match status" value="1"/>
</dbReference>
<organism evidence="5 6">
    <name type="scientific">Franzmannia pantelleriensis</name>
    <dbReference type="NCBI Taxonomy" id="48727"/>
    <lineage>
        <taxon>Bacteria</taxon>
        <taxon>Pseudomonadati</taxon>
        <taxon>Pseudomonadota</taxon>
        <taxon>Gammaproteobacteria</taxon>
        <taxon>Oceanospirillales</taxon>
        <taxon>Halomonadaceae</taxon>
        <taxon>Franzmannia</taxon>
    </lineage>
</organism>
<comment type="similarity">
    <text evidence="3">Belongs to the HAD-like hydrolase superfamily. CbbY/CbbZ/Gph/YieH family.</text>
</comment>
<dbReference type="PANTHER" id="PTHR43434:SF1">
    <property type="entry name" value="PHOSPHOGLYCOLATE PHOSPHATASE"/>
    <property type="match status" value="1"/>
</dbReference>
<proteinExistence type="inferred from homology"/>
<gene>
    <name evidence="5" type="ORF">SAMN05192555_11290</name>
</gene>
<dbReference type="InterPro" id="IPR023198">
    <property type="entry name" value="PGP-like_dom2"/>
</dbReference>
<dbReference type="EMBL" id="FNGH01000012">
    <property type="protein sequence ID" value="SDM37106.1"/>
    <property type="molecule type" value="Genomic_DNA"/>
</dbReference>
<evidence type="ECO:0000313" key="5">
    <source>
        <dbReference type="EMBL" id="SDM37106.1"/>
    </source>
</evidence>
<comment type="catalytic activity">
    <reaction evidence="1">
        <text>2-phosphoglycolate + H2O = glycolate + phosphate</text>
        <dbReference type="Rhea" id="RHEA:14369"/>
        <dbReference type="ChEBI" id="CHEBI:15377"/>
        <dbReference type="ChEBI" id="CHEBI:29805"/>
        <dbReference type="ChEBI" id="CHEBI:43474"/>
        <dbReference type="ChEBI" id="CHEBI:58033"/>
        <dbReference type="EC" id="3.1.3.18"/>
    </reaction>
</comment>
<dbReference type="SFLD" id="SFLDS00003">
    <property type="entry name" value="Haloacid_Dehalogenase"/>
    <property type="match status" value="1"/>
</dbReference>
<dbReference type="AlphaFoldDB" id="A0A1G9SNT1"/>
<evidence type="ECO:0000256" key="3">
    <source>
        <dbReference type="ARBA" id="ARBA00006171"/>
    </source>
</evidence>
<dbReference type="PANTHER" id="PTHR43434">
    <property type="entry name" value="PHOSPHOGLYCOLATE PHOSPHATASE"/>
    <property type="match status" value="1"/>
</dbReference>
<evidence type="ECO:0000313" key="6">
    <source>
        <dbReference type="Proteomes" id="UP000199107"/>
    </source>
</evidence>
<dbReference type="Gene3D" id="3.40.50.1000">
    <property type="entry name" value="HAD superfamily/HAD-like"/>
    <property type="match status" value="1"/>
</dbReference>
<dbReference type="Pfam" id="PF00702">
    <property type="entry name" value="Hydrolase"/>
    <property type="match status" value="1"/>
</dbReference>
<evidence type="ECO:0000256" key="1">
    <source>
        <dbReference type="ARBA" id="ARBA00000830"/>
    </source>
</evidence>
<dbReference type="GO" id="GO:0008967">
    <property type="term" value="F:phosphoglycolate phosphatase activity"/>
    <property type="evidence" value="ECO:0007669"/>
    <property type="project" value="UniProtKB-EC"/>
</dbReference>
<dbReference type="InterPro" id="IPR023214">
    <property type="entry name" value="HAD_sf"/>
</dbReference>
<dbReference type="GO" id="GO:0006281">
    <property type="term" value="P:DNA repair"/>
    <property type="evidence" value="ECO:0007669"/>
    <property type="project" value="TreeGrafter"/>
</dbReference>
<dbReference type="EC" id="3.1.3.18" evidence="4"/>
<dbReference type="GO" id="GO:0005829">
    <property type="term" value="C:cytosol"/>
    <property type="evidence" value="ECO:0007669"/>
    <property type="project" value="TreeGrafter"/>
</dbReference>
<name>A0A1G9SNT1_9GAMM</name>
<dbReference type="InterPro" id="IPR036412">
    <property type="entry name" value="HAD-like_sf"/>
</dbReference>
<dbReference type="InterPro" id="IPR050155">
    <property type="entry name" value="HAD-like_hydrolase_sf"/>
</dbReference>
<reference evidence="6" key="1">
    <citation type="submission" date="2016-10" db="EMBL/GenBank/DDBJ databases">
        <authorList>
            <person name="Varghese N."/>
            <person name="Submissions S."/>
        </authorList>
    </citation>
    <scope>NUCLEOTIDE SEQUENCE [LARGE SCALE GENOMIC DNA]</scope>
    <source>
        <strain evidence="6">AAP</strain>
    </source>
</reference>